<dbReference type="Proteomes" id="UP000031512">
    <property type="component" value="Unassembled WGS sequence"/>
</dbReference>
<dbReference type="GeneID" id="15842120"/>
<dbReference type="VEuPathDB" id="PiroplasmaDB:BEWA_050900"/>
<reference evidence="1 2" key="1">
    <citation type="journal article" date="2012" name="BMC Genomics">
        <title>Comparative genomic analysis and phylogenetic position of Theileria equi.</title>
        <authorList>
            <person name="Kappmeyer L.S."/>
            <person name="Thiagarajan M."/>
            <person name="Herndon D.R."/>
            <person name="Ramsay J.D."/>
            <person name="Caler E."/>
            <person name="Djikeng A."/>
            <person name="Gillespie J.J."/>
            <person name="Lau A.O."/>
            <person name="Roalson E.H."/>
            <person name="Silva J.C."/>
            <person name="Silva M.G."/>
            <person name="Suarez C.E."/>
            <person name="Ueti M.W."/>
            <person name="Nene V.M."/>
            <person name="Mealey R.H."/>
            <person name="Knowles D.P."/>
            <person name="Brayton K.A."/>
        </authorList>
    </citation>
    <scope>NUCLEOTIDE SEQUENCE [LARGE SCALE GENOMIC DNA]</scope>
    <source>
        <strain evidence="1 2">WA</strain>
    </source>
</reference>
<evidence type="ECO:0000313" key="2">
    <source>
        <dbReference type="Proteomes" id="UP000031512"/>
    </source>
</evidence>
<organism evidence="1 2">
    <name type="scientific">Theileria equi strain WA</name>
    <dbReference type="NCBI Taxonomy" id="1537102"/>
    <lineage>
        <taxon>Eukaryota</taxon>
        <taxon>Sar</taxon>
        <taxon>Alveolata</taxon>
        <taxon>Apicomplexa</taxon>
        <taxon>Aconoidasida</taxon>
        <taxon>Piroplasmida</taxon>
        <taxon>Theileriidae</taxon>
        <taxon>Theileria</taxon>
    </lineage>
</organism>
<proteinExistence type="predicted"/>
<dbReference type="EMBL" id="ACOU01000009">
    <property type="protein sequence ID" value="EKX71957.1"/>
    <property type="molecule type" value="Genomic_DNA"/>
</dbReference>
<dbReference type="SUPFAM" id="SSF56053">
    <property type="entry name" value="Ribosomal protein L6"/>
    <property type="match status" value="1"/>
</dbReference>
<evidence type="ECO:0008006" key="3">
    <source>
        <dbReference type="Google" id="ProtNLM"/>
    </source>
</evidence>
<evidence type="ECO:0000313" key="1">
    <source>
        <dbReference type="EMBL" id="EKX71957.1"/>
    </source>
</evidence>
<dbReference type="RefSeq" id="XP_025033550.1">
    <property type="nucleotide sequence ID" value="NW_004675960.1"/>
</dbReference>
<gene>
    <name evidence="1" type="ORF">BEWA_050900</name>
</gene>
<protein>
    <recommendedName>
        <fullName evidence="3">Ribosomal protein L6</fullName>
    </recommendedName>
</protein>
<comment type="caution">
    <text evidence="1">The sequence shown here is derived from an EMBL/GenBank/DDBJ whole genome shotgun (WGS) entry which is preliminary data.</text>
</comment>
<dbReference type="GO" id="GO:0005840">
    <property type="term" value="C:ribosome"/>
    <property type="evidence" value="ECO:0007669"/>
    <property type="project" value="InterPro"/>
</dbReference>
<sequence>MNIKTFTTVIPAFLKIFDKKSKKLTLQNLNITTTTLNNTQTHSTKIKIKNTHPAFKTFNNTINKEPTTQTTLTTTLKIVKIYHKSYILNNHKIVIKLGHFKTTVINLPKNNKQTTATITQNGHLINIHTNNYKNLTQLTAIIKNIEKPNIYTGRGIYHINENIKLKEHKTY</sequence>
<dbReference type="Gene3D" id="3.90.930.12">
    <property type="entry name" value="Ribosomal protein L6, alpha-beta domain"/>
    <property type="match status" value="1"/>
</dbReference>
<name>L1L973_THEEQ</name>
<keyword evidence="2" id="KW-1185">Reference proteome</keyword>
<dbReference type="GO" id="GO:0003735">
    <property type="term" value="F:structural constituent of ribosome"/>
    <property type="evidence" value="ECO:0007669"/>
    <property type="project" value="InterPro"/>
</dbReference>
<dbReference type="GO" id="GO:0019843">
    <property type="term" value="F:rRNA binding"/>
    <property type="evidence" value="ECO:0007669"/>
    <property type="project" value="InterPro"/>
</dbReference>
<dbReference type="InterPro" id="IPR036789">
    <property type="entry name" value="Ribosomal_uL6-like_a/b-dom_sf"/>
</dbReference>
<accession>L1L973</accession>
<dbReference type="GO" id="GO:0006412">
    <property type="term" value="P:translation"/>
    <property type="evidence" value="ECO:0007669"/>
    <property type="project" value="InterPro"/>
</dbReference>
<dbReference type="AlphaFoldDB" id="L1L973"/>